<dbReference type="GO" id="GO:0000981">
    <property type="term" value="F:DNA-binding transcription factor activity, RNA polymerase II-specific"/>
    <property type="evidence" value="ECO:0007669"/>
    <property type="project" value="InterPro"/>
</dbReference>
<dbReference type="InterPro" id="IPR036864">
    <property type="entry name" value="Zn2-C6_fun-type_DNA-bd_sf"/>
</dbReference>
<dbReference type="EMBL" id="VCHE01000029">
    <property type="protein sequence ID" value="KAB2575898.1"/>
    <property type="molecule type" value="Genomic_DNA"/>
</dbReference>
<dbReference type="SMART" id="SM00066">
    <property type="entry name" value="GAL4"/>
    <property type="match status" value="1"/>
</dbReference>
<dbReference type="CDD" id="cd00067">
    <property type="entry name" value="GAL4"/>
    <property type="match status" value="1"/>
</dbReference>
<gene>
    <name evidence="4" type="primary">ECM22</name>
    <name evidence="4" type="ORF">DBV05_g5466</name>
</gene>
<keyword evidence="5" id="KW-1185">Reference proteome</keyword>
<dbReference type="InterPro" id="IPR001138">
    <property type="entry name" value="Zn2Cys6_DnaBD"/>
</dbReference>
<proteinExistence type="predicted"/>
<name>A0A5N5DDK9_9PEZI</name>
<evidence type="ECO:0000256" key="2">
    <source>
        <dbReference type="SAM" id="MobiDB-lite"/>
    </source>
</evidence>
<dbReference type="InterPro" id="IPR052400">
    <property type="entry name" value="Zn2-C6_fungal_TF"/>
</dbReference>
<evidence type="ECO:0000256" key="1">
    <source>
        <dbReference type="ARBA" id="ARBA00023242"/>
    </source>
</evidence>
<keyword evidence="1" id="KW-0539">Nucleus</keyword>
<feature type="region of interest" description="Disordered" evidence="2">
    <location>
        <begin position="1"/>
        <end position="30"/>
    </location>
</feature>
<accession>A0A5N5DDK9</accession>
<evidence type="ECO:0000313" key="4">
    <source>
        <dbReference type="EMBL" id="KAB2575898.1"/>
    </source>
</evidence>
<dbReference type="GO" id="GO:0008270">
    <property type="term" value="F:zinc ion binding"/>
    <property type="evidence" value="ECO:0007669"/>
    <property type="project" value="InterPro"/>
</dbReference>
<sequence>MSPMQMSDSDSPSPAKRSRRSHKKSRAGCRNCKRRRIKCDESKPGCQNCADFKIHCDFDPRRPAIVEPTSSPSPNTPVRRRRGRPRKGWDTISCASTATSSAAPSPAFGESASSPLPSALLSTTTTQDAVQTTTGLNITDLELMHQYSVSTFNELGGDAIGTMWRIAVPQLGFDHACVLHNAMAFAAMHLAYLRPTRRAHYAALAAHHSTIGLQQTSDLLLHLARENCHAIYVSAVLVCFYVFAKGPSPGDFLVFGEHGPSEWLPLLKGVRCIIELFGHDVLWTGPLAAMGSGPRTASQPIAVKFRKPRVDWERPFDDLRQLVALSGHPDAQTYMNALEGLAQCYEGVFGKGPDAEYNGTTANQVHLGWLYRMEEQFVVCLHQKHPLALIILAYFSPLLKSMEPLWFMEGWAEHLIAGVHGFVDQSLWNWLQWPMDQVERAFTAQQVDVVLEG</sequence>
<organism evidence="4 5">
    <name type="scientific">Lasiodiplodia theobromae</name>
    <dbReference type="NCBI Taxonomy" id="45133"/>
    <lineage>
        <taxon>Eukaryota</taxon>
        <taxon>Fungi</taxon>
        <taxon>Dikarya</taxon>
        <taxon>Ascomycota</taxon>
        <taxon>Pezizomycotina</taxon>
        <taxon>Dothideomycetes</taxon>
        <taxon>Dothideomycetes incertae sedis</taxon>
        <taxon>Botryosphaeriales</taxon>
        <taxon>Botryosphaeriaceae</taxon>
        <taxon>Lasiodiplodia</taxon>
    </lineage>
</organism>
<dbReference type="PROSITE" id="PS00463">
    <property type="entry name" value="ZN2_CY6_FUNGAL_1"/>
    <property type="match status" value="1"/>
</dbReference>
<protein>
    <submittedName>
        <fullName evidence="4">Sterol regulatory element-binding protein ECM22</fullName>
    </submittedName>
</protein>
<evidence type="ECO:0000259" key="3">
    <source>
        <dbReference type="PROSITE" id="PS50048"/>
    </source>
</evidence>
<dbReference type="Pfam" id="PF00172">
    <property type="entry name" value="Zn_clus"/>
    <property type="match status" value="1"/>
</dbReference>
<dbReference type="OrthoDB" id="416217at2759"/>
<feature type="domain" description="Zn(2)-C6 fungal-type" evidence="3">
    <location>
        <begin position="28"/>
        <end position="58"/>
    </location>
</feature>
<dbReference type="PANTHER" id="PTHR47657">
    <property type="entry name" value="STEROL REGULATORY ELEMENT-BINDING PROTEIN ECM22"/>
    <property type="match status" value="1"/>
</dbReference>
<reference evidence="4 5" key="1">
    <citation type="journal article" date="2019" name="Sci. Rep.">
        <title>A multi-omics analysis of the grapevine pathogen Lasiodiplodia theobromae reveals that temperature affects the expression of virulence- and pathogenicity-related genes.</title>
        <authorList>
            <person name="Felix C."/>
            <person name="Meneses R."/>
            <person name="Goncalves M.F.M."/>
            <person name="Tilleman L."/>
            <person name="Duarte A.S."/>
            <person name="Jorrin-Novo J.V."/>
            <person name="Van de Peer Y."/>
            <person name="Deforce D."/>
            <person name="Van Nieuwerburgh F."/>
            <person name="Esteves A.C."/>
            <person name="Alves A."/>
        </authorList>
    </citation>
    <scope>NUCLEOTIDE SEQUENCE [LARGE SCALE GENOMIC DNA]</scope>
    <source>
        <strain evidence="4 5">LA-SOL3</strain>
    </source>
</reference>
<feature type="compositionally biased region" description="Low complexity" evidence="2">
    <location>
        <begin position="1"/>
        <end position="15"/>
    </location>
</feature>
<dbReference type="AlphaFoldDB" id="A0A5N5DDK9"/>
<dbReference type="SUPFAM" id="SSF57701">
    <property type="entry name" value="Zn2/Cys6 DNA-binding domain"/>
    <property type="match status" value="1"/>
</dbReference>
<dbReference type="Gene3D" id="4.10.240.10">
    <property type="entry name" value="Zn(2)-C6 fungal-type DNA-binding domain"/>
    <property type="match status" value="1"/>
</dbReference>
<dbReference type="Proteomes" id="UP000325902">
    <property type="component" value="Unassembled WGS sequence"/>
</dbReference>
<evidence type="ECO:0000313" key="5">
    <source>
        <dbReference type="Proteomes" id="UP000325902"/>
    </source>
</evidence>
<dbReference type="PROSITE" id="PS50048">
    <property type="entry name" value="ZN2_CY6_FUNGAL_2"/>
    <property type="match status" value="1"/>
</dbReference>
<feature type="compositionally biased region" description="Basic residues" evidence="2">
    <location>
        <begin position="16"/>
        <end position="30"/>
    </location>
</feature>
<comment type="caution">
    <text evidence="4">The sequence shown here is derived from an EMBL/GenBank/DDBJ whole genome shotgun (WGS) entry which is preliminary data.</text>
</comment>
<dbReference type="PANTHER" id="PTHR47657:SF13">
    <property type="entry name" value="ZN(2)-C6 FUNGAL-TYPE DOMAIN-CONTAINING PROTEIN-RELATED"/>
    <property type="match status" value="1"/>
</dbReference>
<feature type="region of interest" description="Disordered" evidence="2">
    <location>
        <begin position="63"/>
        <end position="91"/>
    </location>
</feature>